<organism evidence="1 2">
    <name type="scientific">Kribbella yunnanensis</name>
    <dbReference type="NCBI Taxonomy" id="190194"/>
    <lineage>
        <taxon>Bacteria</taxon>
        <taxon>Bacillati</taxon>
        <taxon>Actinomycetota</taxon>
        <taxon>Actinomycetes</taxon>
        <taxon>Propionibacteriales</taxon>
        <taxon>Kribbellaceae</taxon>
        <taxon>Kribbella</taxon>
    </lineage>
</organism>
<proteinExistence type="predicted"/>
<comment type="caution">
    <text evidence="1">The sequence shown here is derived from an EMBL/GenBank/DDBJ whole genome shotgun (WGS) entry which is preliminary data.</text>
</comment>
<accession>A0ABP4T135</accession>
<name>A0ABP4T135_9ACTN</name>
<dbReference type="Proteomes" id="UP001500280">
    <property type="component" value="Unassembled WGS sequence"/>
</dbReference>
<protein>
    <recommendedName>
        <fullName evidence="3">HAF repeat-containing protein</fullName>
    </recommendedName>
</protein>
<evidence type="ECO:0008006" key="3">
    <source>
        <dbReference type="Google" id="ProtNLM"/>
    </source>
</evidence>
<keyword evidence="2" id="KW-1185">Reference proteome</keyword>
<evidence type="ECO:0000313" key="2">
    <source>
        <dbReference type="Proteomes" id="UP001500280"/>
    </source>
</evidence>
<reference evidence="2" key="1">
    <citation type="journal article" date="2019" name="Int. J. Syst. Evol. Microbiol.">
        <title>The Global Catalogue of Microorganisms (GCM) 10K type strain sequencing project: providing services to taxonomists for standard genome sequencing and annotation.</title>
        <authorList>
            <consortium name="The Broad Institute Genomics Platform"/>
            <consortium name="The Broad Institute Genome Sequencing Center for Infectious Disease"/>
            <person name="Wu L."/>
            <person name="Ma J."/>
        </authorList>
    </citation>
    <scope>NUCLEOTIDE SEQUENCE [LARGE SCALE GENOMIC DNA]</scope>
    <source>
        <strain evidence="2">JCM 14307</strain>
    </source>
</reference>
<dbReference type="EMBL" id="BAAANF010000008">
    <property type="protein sequence ID" value="GAA1680630.1"/>
    <property type="molecule type" value="Genomic_DNA"/>
</dbReference>
<gene>
    <name evidence="1" type="ORF">GCM10009745_25810</name>
</gene>
<evidence type="ECO:0000313" key="1">
    <source>
        <dbReference type="EMBL" id="GAA1680630.1"/>
    </source>
</evidence>
<sequence length="332" mass="34731">MGPVGVASAAGVPVCTASVLALPAGTPVGAQSDVTKADDSGRFVVGRVWSGDDMRPVLWTDGVPRVLDDAPGVGPGVVDVNSSGVVIGSSTAKDGTTLPWVFADGTYRVLEVPDYMNGTTGVAAINNRGDIVGSGMSNFTEDLASLVWPGGGKPRVLLTPEGQLSSATDINDDGVVVGWSLIEEGGREREISLRWKAWDQPGEYVYARNKNRGVVSEIRGNFSGGSEIFVDTGTFAGLVWDDLHGKFYPLPTTPESINDSGDAVTIDEQDGSQVVVAVNGTTRWKFPQRTRIATLPDRSPVTGPEPDAVGTIGAVGNNQAVLWHGCSDAIIH</sequence>